<evidence type="ECO:0000259" key="5">
    <source>
        <dbReference type="PROSITE" id="PS51192"/>
    </source>
</evidence>
<dbReference type="OMA" id="STNMEDA"/>
<dbReference type="GO" id="GO:0005737">
    <property type="term" value="C:cytoplasm"/>
    <property type="evidence" value="ECO:0007669"/>
    <property type="project" value="TreeGrafter"/>
</dbReference>
<feature type="domain" description="Helicase ATP-binding" evidence="5">
    <location>
        <begin position="35"/>
        <end position="189"/>
    </location>
</feature>
<keyword evidence="2" id="KW-0238">DNA-binding</keyword>
<dbReference type="OrthoDB" id="5979958at2759"/>
<dbReference type="RefSeq" id="XP_020905733.2">
    <property type="nucleotide sequence ID" value="XM_021050074.2"/>
</dbReference>
<dbReference type="Proteomes" id="UP000887567">
    <property type="component" value="Unplaced"/>
</dbReference>
<dbReference type="GO" id="GO:0009378">
    <property type="term" value="F:four-way junction helicase activity"/>
    <property type="evidence" value="ECO:0007669"/>
    <property type="project" value="TreeGrafter"/>
</dbReference>
<dbReference type="PROSITE" id="PS51192">
    <property type="entry name" value="HELICASE_ATP_BIND_1"/>
    <property type="match status" value="1"/>
</dbReference>
<evidence type="ECO:0000313" key="7">
    <source>
        <dbReference type="Proteomes" id="UP000887567"/>
    </source>
</evidence>
<evidence type="ECO:0000256" key="4">
    <source>
        <dbReference type="ARBA" id="ARBA00023242"/>
    </source>
</evidence>
<comment type="similarity">
    <text evidence="1">Belongs to the helicase family. RecQ subfamily.</text>
</comment>
<dbReference type="InterPro" id="IPR014001">
    <property type="entry name" value="Helicase_ATP-bd"/>
</dbReference>
<dbReference type="Pfam" id="PF00270">
    <property type="entry name" value="DEAD"/>
    <property type="match status" value="1"/>
</dbReference>
<protein>
    <recommendedName>
        <fullName evidence="5">Helicase ATP-binding domain-containing protein</fullName>
    </recommendedName>
</protein>
<keyword evidence="4" id="KW-0539">Nucleus</keyword>
<dbReference type="GO" id="GO:0003677">
    <property type="term" value="F:DNA binding"/>
    <property type="evidence" value="ECO:0007669"/>
    <property type="project" value="UniProtKB-KW"/>
</dbReference>
<dbReference type="GO" id="GO:0005694">
    <property type="term" value="C:chromosome"/>
    <property type="evidence" value="ECO:0007669"/>
    <property type="project" value="TreeGrafter"/>
</dbReference>
<dbReference type="PANTHER" id="PTHR13710">
    <property type="entry name" value="DNA HELICASE RECQ FAMILY MEMBER"/>
    <property type="match status" value="1"/>
</dbReference>
<proteinExistence type="inferred from homology"/>
<dbReference type="InterPro" id="IPR027417">
    <property type="entry name" value="P-loop_NTPase"/>
</dbReference>
<keyword evidence="7" id="KW-1185">Reference proteome</keyword>
<dbReference type="GO" id="GO:0043138">
    <property type="term" value="F:3'-5' DNA helicase activity"/>
    <property type="evidence" value="ECO:0007669"/>
    <property type="project" value="TreeGrafter"/>
</dbReference>
<evidence type="ECO:0000256" key="2">
    <source>
        <dbReference type="ARBA" id="ARBA00023125"/>
    </source>
</evidence>
<organism evidence="6 7">
    <name type="scientific">Exaiptasia diaphana</name>
    <name type="common">Tropical sea anemone</name>
    <name type="synonym">Aiptasia pulchella</name>
    <dbReference type="NCBI Taxonomy" id="2652724"/>
    <lineage>
        <taxon>Eukaryota</taxon>
        <taxon>Metazoa</taxon>
        <taxon>Cnidaria</taxon>
        <taxon>Anthozoa</taxon>
        <taxon>Hexacorallia</taxon>
        <taxon>Actiniaria</taxon>
        <taxon>Aiptasiidae</taxon>
        <taxon>Exaiptasia</taxon>
    </lineage>
</organism>
<evidence type="ECO:0000256" key="3">
    <source>
        <dbReference type="ARBA" id="ARBA00023235"/>
    </source>
</evidence>
<dbReference type="AlphaFoldDB" id="A0A913XKG3"/>
<keyword evidence="3" id="KW-0413">Isomerase</keyword>
<dbReference type="GO" id="GO:0005634">
    <property type="term" value="C:nucleus"/>
    <property type="evidence" value="ECO:0007669"/>
    <property type="project" value="TreeGrafter"/>
</dbReference>
<dbReference type="GO" id="GO:0000724">
    <property type="term" value="P:double-strand break repair via homologous recombination"/>
    <property type="evidence" value="ECO:0007669"/>
    <property type="project" value="TreeGrafter"/>
</dbReference>
<name>A0A913XKG3_EXADI</name>
<dbReference type="GeneID" id="110243919"/>
<dbReference type="Gene3D" id="3.40.50.300">
    <property type="entry name" value="P-loop containing nucleotide triphosphate hydrolases"/>
    <property type="match status" value="1"/>
</dbReference>
<dbReference type="PANTHER" id="PTHR13710:SF153">
    <property type="entry name" value="RECQ-LIKE DNA HELICASE BLM"/>
    <property type="match status" value="1"/>
</dbReference>
<evidence type="ECO:0000313" key="6">
    <source>
        <dbReference type="EnsemblMetazoa" id="XP_020905733.2"/>
    </source>
</evidence>
<evidence type="ECO:0000256" key="1">
    <source>
        <dbReference type="ARBA" id="ARBA00005446"/>
    </source>
</evidence>
<dbReference type="EnsemblMetazoa" id="XM_021050074.2">
    <property type="protein sequence ID" value="XP_020905733.2"/>
    <property type="gene ID" value="LOC110243919"/>
</dbReference>
<accession>A0A913XKG3</accession>
<dbReference type="InterPro" id="IPR011545">
    <property type="entry name" value="DEAD/DEAH_box_helicase_dom"/>
</dbReference>
<dbReference type="KEGG" id="epa:110243919"/>
<dbReference type="SUPFAM" id="SSF52540">
    <property type="entry name" value="P-loop containing nucleoside triphosphate hydrolases"/>
    <property type="match status" value="1"/>
</dbReference>
<reference evidence="6" key="1">
    <citation type="submission" date="2022-11" db="UniProtKB">
        <authorList>
            <consortium name="EnsemblMetazoa"/>
        </authorList>
    </citation>
    <scope>IDENTIFICATION</scope>
</reference>
<dbReference type="SMART" id="SM00487">
    <property type="entry name" value="DEXDc"/>
    <property type="match status" value="1"/>
</dbReference>
<dbReference type="GO" id="GO:0005524">
    <property type="term" value="F:ATP binding"/>
    <property type="evidence" value="ECO:0007669"/>
    <property type="project" value="InterPro"/>
</dbReference>
<sequence length="195" mass="21937">MMADALEEDFEDLYSTVLTNAGLKFALKDEQKQAIKNLYCRRDVLAILPTGFGKSLIFQILVLLQSEALKRKFATTRFATILVISPLRSLIEDQLEEVRDLGISATSLPEASLEEIKEGKWKLVYSSPECALQENFLEVLKVGAFHDNMAAVVIDESHTIETWTVRRKASGNDKIFRKAFGELAKLRSFCKEGCS</sequence>